<dbReference type="EMBL" id="POSP01000003">
    <property type="protein sequence ID" value="PND38717.1"/>
    <property type="molecule type" value="Genomic_DNA"/>
</dbReference>
<dbReference type="CDD" id="cd07724">
    <property type="entry name" value="POD-like_MBL-fold"/>
    <property type="match status" value="1"/>
</dbReference>
<sequence length="363" mass="39378">MLVFRQLFDPVSSTYTYLLGDAEAGEAVLIDPVFEHHRRDSALLRELGLRLLATLDTHVHADHVTGAWLMKQSCGSQILLSEHAGASPVDRPLRHGDRVAFGRRYLEVRATPGHTNGCLSYVLDDLSMAFTGDSLLIRGCGRTDFQQGSPGQLFRSVREQILSLPQTCLLYPGHDYRGLTVTSVAEELRYNPRLGGDANEGDFAGYMNHLGLPHPKQMDIAVPANLRCGQPGAHGAEGQDSSWAPLTFSFSGIWEIQAASLAERLAEARSGALQLIDVREAPEFTDALGHIPGARLLPLSELSARMAAEIDPARPVVAVCRSGTRSAQATVLLQKSGCKRVANLAGGMLRWRAERLPVEGGVD</sequence>
<comment type="similarity">
    <text evidence="2">Belongs to the metallo-beta-lactamase superfamily. Glyoxalase II family.</text>
</comment>
<feature type="domain" description="Rhodanese" evidence="9">
    <location>
        <begin position="269"/>
        <end position="360"/>
    </location>
</feature>
<dbReference type="InterPro" id="IPR001763">
    <property type="entry name" value="Rhodanese-like_dom"/>
</dbReference>
<dbReference type="FunFam" id="3.60.15.10:FF:000013">
    <property type="entry name" value="Persulfide dioxygenase ETHE1, mitochondrial"/>
    <property type="match status" value="1"/>
</dbReference>
<dbReference type="SUPFAM" id="SSF52821">
    <property type="entry name" value="Rhodanese/Cell cycle control phosphatase"/>
    <property type="match status" value="1"/>
</dbReference>
<comment type="cofactor">
    <cofactor evidence="1">
        <name>Fe(2+)</name>
        <dbReference type="ChEBI" id="CHEBI:29033"/>
    </cofactor>
</comment>
<dbReference type="InterPro" id="IPR044528">
    <property type="entry name" value="POD-like_MBL-fold"/>
</dbReference>
<dbReference type="PANTHER" id="PTHR43084:SF1">
    <property type="entry name" value="PERSULFIDE DIOXYGENASE ETHE1, MITOCHONDRIAL"/>
    <property type="match status" value="1"/>
</dbReference>
<evidence type="ECO:0000256" key="7">
    <source>
        <dbReference type="ARBA" id="ARBA00023002"/>
    </source>
</evidence>
<dbReference type="GO" id="GO:0016787">
    <property type="term" value="F:hydrolase activity"/>
    <property type="evidence" value="ECO:0007669"/>
    <property type="project" value="UniProtKB-KW"/>
</dbReference>
<proteinExistence type="inferred from homology"/>
<keyword evidence="4" id="KW-0809">Transit peptide</keyword>
<dbReference type="InterPro" id="IPR036873">
    <property type="entry name" value="Rhodanese-like_dom_sf"/>
</dbReference>
<organism evidence="10 11">
    <name type="scientific">Kinneretia aquatilis</name>
    <dbReference type="NCBI Taxonomy" id="2070761"/>
    <lineage>
        <taxon>Bacteria</taxon>
        <taxon>Pseudomonadati</taxon>
        <taxon>Pseudomonadota</taxon>
        <taxon>Betaproteobacteria</taxon>
        <taxon>Burkholderiales</taxon>
        <taxon>Sphaerotilaceae</taxon>
        <taxon>Roseateles</taxon>
    </lineage>
</organism>
<keyword evidence="11" id="KW-1185">Reference proteome</keyword>
<dbReference type="PANTHER" id="PTHR43084">
    <property type="entry name" value="PERSULFIDE DIOXYGENASE ETHE1"/>
    <property type="match status" value="1"/>
</dbReference>
<evidence type="ECO:0000256" key="3">
    <source>
        <dbReference type="ARBA" id="ARBA00022723"/>
    </source>
</evidence>
<accession>A0A2N8KZ33</accession>
<evidence type="ECO:0000256" key="5">
    <source>
        <dbReference type="ARBA" id="ARBA00022964"/>
    </source>
</evidence>
<dbReference type="InterPro" id="IPR051682">
    <property type="entry name" value="Mito_Persulfide_Diox"/>
</dbReference>
<dbReference type="Gene3D" id="3.40.250.10">
    <property type="entry name" value="Rhodanese-like domain"/>
    <property type="match status" value="1"/>
</dbReference>
<keyword evidence="8" id="KW-0408">Iron</keyword>
<keyword evidence="7" id="KW-0560">Oxidoreductase</keyword>
<dbReference type="RefSeq" id="WP_102768635.1">
    <property type="nucleotide sequence ID" value="NZ_POSP01000003.1"/>
</dbReference>
<evidence type="ECO:0000256" key="8">
    <source>
        <dbReference type="ARBA" id="ARBA00023004"/>
    </source>
</evidence>
<dbReference type="Pfam" id="PF00753">
    <property type="entry name" value="Lactamase_B"/>
    <property type="match status" value="1"/>
</dbReference>
<dbReference type="PROSITE" id="PS50206">
    <property type="entry name" value="RHODANESE_3"/>
    <property type="match status" value="1"/>
</dbReference>
<dbReference type="Proteomes" id="UP000235916">
    <property type="component" value="Unassembled WGS sequence"/>
</dbReference>
<dbReference type="Gene3D" id="3.60.15.10">
    <property type="entry name" value="Ribonuclease Z/Hydroxyacylglutathione hydrolase-like"/>
    <property type="match status" value="1"/>
</dbReference>
<dbReference type="GO" id="GO:0046872">
    <property type="term" value="F:metal ion binding"/>
    <property type="evidence" value="ECO:0007669"/>
    <property type="project" value="UniProtKB-KW"/>
</dbReference>
<dbReference type="AlphaFoldDB" id="A0A2N8KZ33"/>
<name>A0A2N8KZ33_9BURK</name>
<dbReference type="CDD" id="cd00158">
    <property type="entry name" value="RHOD"/>
    <property type="match status" value="1"/>
</dbReference>
<dbReference type="InterPro" id="IPR036866">
    <property type="entry name" value="RibonucZ/Hydroxyglut_hydro"/>
</dbReference>
<keyword evidence="6" id="KW-0007">Acetylation</keyword>
<keyword evidence="3" id="KW-0479">Metal-binding</keyword>
<keyword evidence="10" id="KW-0378">Hydrolase</keyword>
<dbReference type="SUPFAM" id="SSF56281">
    <property type="entry name" value="Metallo-hydrolase/oxidoreductase"/>
    <property type="match status" value="1"/>
</dbReference>
<gene>
    <name evidence="10" type="ORF">C1O66_15090</name>
</gene>
<dbReference type="SMART" id="SM00849">
    <property type="entry name" value="Lactamase_B"/>
    <property type="match status" value="1"/>
</dbReference>
<dbReference type="Pfam" id="PF00581">
    <property type="entry name" value="Rhodanese"/>
    <property type="match status" value="1"/>
</dbReference>
<evidence type="ECO:0000256" key="4">
    <source>
        <dbReference type="ARBA" id="ARBA00022946"/>
    </source>
</evidence>
<comment type="caution">
    <text evidence="10">The sequence shown here is derived from an EMBL/GenBank/DDBJ whole genome shotgun (WGS) entry which is preliminary data.</text>
</comment>
<protein>
    <submittedName>
        <fullName evidence="10">MBL fold metallo-hydrolase</fullName>
    </submittedName>
</protein>
<dbReference type="SMART" id="SM00450">
    <property type="entry name" value="RHOD"/>
    <property type="match status" value="1"/>
</dbReference>
<evidence type="ECO:0000313" key="10">
    <source>
        <dbReference type="EMBL" id="PND38717.1"/>
    </source>
</evidence>
<evidence type="ECO:0000256" key="2">
    <source>
        <dbReference type="ARBA" id="ARBA00006759"/>
    </source>
</evidence>
<dbReference type="GO" id="GO:0070813">
    <property type="term" value="P:hydrogen sulfide metabolic process"/>
    <property type="evidence" value="ECO:0007669"/>
    <property type="project" value="TreeGrafter"/>
</dbReference>
<evidence type="ECO:0000256" key="6">
    <source>
        <dbReference type="ARBA" id="ARBA00022990"/>
    </source>
</evidence>
<evidence type="ECO:0000259" key="9">
    <source>
        <dbReference type="PROSITE" id="PS50206"/>
    </source>
</evidence>
<evidence type="ECO:0000313" key="11">
    <source>
        <dbReference type="Proteomes" id="UP000235916"/>
    </source>
</evidence>
<dbReference type="InterPro" id="IPR001279">
    <property type="entry name" value="Metallo-B-lactamas"/>
</dbReference>
<dbReference type="OrthoDB" id="9784009at2"/>
<dbReference type="GO" id="GO:0006749">
    <property type="term" value="P:glutathione metabolic process"/>
    <property type="evidence" value="ECO:0007669"/>
    <property type="project" value="InterPro"/>
</dbReference>
<reference evidence="10 11" key="1">
    <citation type="submission" date="2018-01" db="EMBL/GenBank/DDBJ databases">
        <title>Draft genome sequence of Paucibacter aquatile CR182 isolated from freshwater of the Nakdong River.</title>
        <authorList>
            <person name="Choi A."/>
            <person name="Chung E.J."/>
        </authorList>
    </citation>
    <scope>NUCLEOTIDE SEQUENCE [LARGE SCALE GENOMIC DNA]</scope>
    <source>
        <strain evidence="10 11">CR182</strain>
    </source>
</reference>
<evidence type="ECO:0000256" key="1">
    <source>
        <dbReference type="ARBA" id="ARBA00001954"/>
    </source>
</evidence>
<keyword evidence="5" id="KW-0223">Dioxygenase</keyword>
<dbReference type="GO" id="GO:0050313">
    <property type="term" value="F:sulfur dioxygenase activity"/>
    <property type="evidence" value="ECO:0007669"/>
    <property type="project" value="InterPro"/>
</dbReference>